<dbReference type="STRING" id="1042163.BRLA_c029880"/>
<proteinExistence type="predicted"/>
<evidence type="ECO:0000313" key="2">
    <source>
        <dbReference type="Proteomes" id="UP000005850"/>
    </source>
</evidence>
<organism evidence="1 2">
    <name type="scientific">Brevibacillus laterosporus LMG 15441</name>
    <dbReference type="NCBI Taxonomy" id="1042163"/>
    <lineage>
        <taxon>Bacteria</taxon>
        <taxon>Bacillati</taxon>
        <taxon>Bacillota</taxon>
        <taxon>Bacilli</taxon>
        <taxon>Bacillales</taxon>
        <taxon>Paenibacillaceae</taxon>
        <taxon>Brevibacillus</taxon>
    </lineage>
</organism>
<dbReference type="eggNOG" id="COG0693">
    <property type="taxonomic scope" value="Bacteria"/>
</dbReference>
<dbReference type="EMBL" id="CP007806">
    <property type="protein sequence ID" value="AIG27300.1"/>
    <property type="molecule type" value="Genomic_DNA"/>
</dbReference>
<dbReference type="HOGENOM" id="CLU_3023029_0_0_9"/>
<dbReference type="KEGG" id="blr:BRLA_c029880"/>
<gene>
    <name evidence="1" type="ORF">BRLA_c029880</name>
</gene>
<protein>
    <submittedName>
        <fullName evidence="1">Uncharacterized protein</fullName>
    </submittedName>
</protein>
<reference evidence="1 2" key="1">
    <citation type="journal article" date="2011" name="J. Bacteriol.">
        <title>Genome sequence of Brevibacillus laterosporus LMG 15441, a pathogen of invertebrates.</title>
        <authorList>
            <person name="Djukic M."/>
            <person name="Poehlein A."/>
            <person name="Thurmer A."/>
            <person name="Daniel R."/>
        </authorList>
    </citation>
    <scope>NUCLEOTIDE SEQUENCE [LARGE SCALE GENOMIC DNA]</scope>
    <source>
        <strain evidence="1 2">LMG 15441</strain>
    </source>
</reference>
<name>A0A075RD12_BRELA</name>
<accession>A0A075RD12</accession>
<keyword evidence="2" id="KW-1185">Reference proteome</keyword>
<evidence type="ECO:0000313" key="1">
    <source>
        <dbReference type="EMBL" id="AIG27300.1"/>
    </source>
</evidence>
<dbReference type="AlphaFoldDB" id="A0A075RD12"/>
<dbReference type="Proteomes" id="UP000005850">
    <property type="component" value="Chromosome"/>
</dbReference>
<sequence length="55" mass="6280">MYLYVFDTMSDWEVGYVIAELNSGRYFKKELVPLEVVGVGVDKNPGGLFHLLKLE</sequence>